<evidence type="ECO:0000313" key="2">
    <source>
        <dbReference type="EMBL" id="CAG1841298.1"/>
    </source>
</evidence>
<accession>A0A8D7A302</accession>
<gene>
    <name evidence="2" type="ORF">GSMUA_110930.1</name>
</gene>
<dbReference type="AlphaFoldDB" id="A0A8D7A302"/>
<reference evidence="2" key="1">
    <citation type="submission" date="2021-03" db="EMBL/GenBank/DDBJ databases">
        <authorList>
            <consortium name="Genoscope - CEA"/>
            <person name="William W."/>
        </authorList>
    </citation>
    <scope>NUCLEOTIDE SEQUENCE</scope>
    <source>
        <strain evidence="2">Doubled-haploid Pahang</strain>
    </source>
</reference>
<feature type="compositionally biased region" description="Polar residues" evidence="1">
    <location>
        <begin position="483"/>
        <end position="497"/>
    </location>
</feature>
<proteinExistence type="predicted"/>
<organism evidence="2">
    <name type="scientific">Musa acuminata subsp. malaccensis</name>
    <name type="common">Wild banana</name>
    <name type="synonym">Musa malaccensis</name>
    <dbReference type="NCBI Taxonomy" id="214687"/>
    <lineage>
        <taxon>Eukaryota</taxon>
        <taxon>Viridiplantae</taxon>
        <taxon>Streptophyta</taxon>
        <taxon>Embryophyta</taxon>
        <taxon>Tracheophyta</taxon>
        <taxon>Spermatophyta</taxon>
        <taxon>Magnoliopsida</taxon>
        <taxon>Liliopsida</taxon>
        <taxon>Zingiberales</taxon>
        <taxon>Musaceae</taxon>
        <taxon>Musa</taxon>
    </lineage>
</organism>
<evidence type="ECO:0000256" key="1">
    <source>
        <dbReference type="SAM" id="MobiDB-lite"/>
    </source>
</evidence>
<dbReference type="PANTHER" id="PTHR34361">
    <property type="entry name" value="OS08G0157800 PROTEIN"/>
    <property type="match status" value="1"/>
</dbReference>
<feature type="region of interest" description="Disordered" evidence="1">
    <location>
        <begin position="126"/>
        <end position="147"/>
    </location>
</feature>
<protein>
    <submittedName>
        <fullName evidence="2">(wild Malaysian banana) hypothetical protein</fullName>
    </submittedName>
</protein>
<name>A0A8D7A302_MUSAM</name>
<sequence length="997" mass="109234">MIRAGGASYRNHRPPPPPPSPPSRPPPLPPNPSSLSTLSPLAPPFSLDHVFPSPPSSSHHHPLPPQPFPAADRPSASRLPSRTVASPAAGSIRSQPSSVGDSYYSHYYSNSQLLAFDDSFRHSSAYSRDGAGPWNRPADEEVGLGMDSDAYKMPPFQEGDGHNYYDNDSYGVWHGNSLTGEVHFGSQSCEWLQDKHRESYEQDMASCYTICTAPFSTPSALLEEIHGSGTTDSTSRMDLHDTSVPNSTYDRYMAQLDSCSVNPLVFYPAATYPTPSQVFAPSNLRTSSNFNCTSSCAMVHHEIPYKTNDPVIKPSKLKEPNLDQNLGSKAACDEKSGQDYNIMKSIVSPVNSGKEFPSGSNTASESPFNPAVLNPGLRLENLVTPDASPSMCNSVEPDKSMKNSLEALDQHNLAVDSPCWKGAPTFWQSPFTVEEMLVQKALDESKNFDDLCQDRKHLFEGVGNSKDSAEQVGSLIFNEMKQSSISDKPQCSSVLSSTRHEKPENSNKKLSDYRKGDNGTRVLIDDSPEEQMNKTSEVERRDSEVQDVGAARVVGTEGIAVNKLSPEKCIDDHNKGSCSSPLENVKELVKTIHSSSIKLLSTNFMGDDQLEPHDYRLLHSVINNIALVLKDKKGSVGCTPRCSGIEAAWTCNRCLDADDVNQSNMDHTCNMQGKIHSVGCNNVNSEFDNFVEGCNANLGKVYGMTQAIENALSKIPSEREGDARTLLYKNLWIEAEVATCRLKYELQLTQMKIESENCKRQPQIGEAFVKPVQSGMSSSLPSAHDLQVNDSPLKAKGSLSGVISPTLDGEEIGSCQLPHEASSTHELNKSEDIESSVMVRFKVLKDRIISSNYRSMEEQGTLVDSDTGTCSDAKENAPGSPDVADSSGTKDRINLADLGFVEGVVQPYDTHKPRPWFSLSETRFDMQPPPAATSNSEIRPGLDTSKYENTREVFSGPLNGSLIQSYMTYKQGSWSLTGGHINPSFEWEHVPREESTQ</sequence>
<feature type="region of interest" description="Disordered" evidence="1">
    <location>
        <begin position="1"/>
        <end position="99"/>
    </location>
</feature>
<dbReference type="EMBL" id="HG996469">
    <property type="protein sequence ID" value="CAG1841298.1"/>
    <property type="molecule type" value="Genomic_DNA"/>
</dbReference>
<feature type="region of interest" description="Disordered" evidence="1">
    <location>
        <begin position="858"/>
        <end position="890"/>
    </location>
</feature>
<feature type="compositionally biased region" description="Basic and acidic residues" evidence="1">
    <location>
        <begin position="498"/>
        <end position="518"/>
    </location>
</feature>
<feature type="compositionally biased region" description="Low complexity" evidence="1">
    <location>
        <begin position="33"/>
        <end position="51"/>
    </location>
</feature>
<feature type="compositionally biased region" description="Pro residues" evidence="1">
    <location>
        <begin position="14"/>
        <end position="32"/>
    </location>
</feature>
<feature type="region of interest" description="Disordered" evidence="1">
    <location>
        <begin position="483"/>
        <end position="546"/>
    </location>
</feature>
<dbReference type="PANTHER" id="PTHR34361:SF2">
    <property type="entry name" value="OS08G0157800 PROTEIN"/>
    <property type="match status" value="1"/>
</dbReference>